<keyword evidence="8" id="KW-1185">Reference proteome</keyword>
<dbReference type="Pfam" id="PF01471">
    <property type="entry name" value="PG_binding_1"/>
    <property type="match status" value="1"/>
</dbReference>
<keyword evidence="5" id="KW-0732">Signal</keyword>
<accession>A0ABT2U8L4</accession>
<name>A0ABT2U8L4_9BACL</name>
<dbReference type="InterPro" id="IPR002477">
    <property type="entry name" value="Peptidoglycan-bd-like"/>
</dbReference>
<dbReference type="Proteomes" id="UP001652445">
    <property type="component" value="Unassembled WGS sequence"/>
</dbReference>
<feature type="domain" description="NlpC/P60" evidence="6">
    <location>
        <begin position="103"/>
        <end position="228"/>
    </location>
</feature>
<keyword evidence="2" id="KW-0645">Protease</keyword>
<evidence type="ECO:0000256" key="4">
    <source>
        <dbReference type="ARBA" id="ARBA00022807"/>
    </source>
</evidence>
<organism evidence="7 8">
    <name type="scientific">Paenibacillus baimaensis</name>
    <dbReference type="NCBI Taxonomy" id="2982185"/>
    <lineage>
        <taxon>Bacteria</taxon>
        <taxon>Bacillati</taxon>
        <taxon>Bacillota</taxon>
        <taxon>Bacilli</taxon>
        <taxon>Bacillales</taxon>
        <taxon>Paenibacillaceae</taxon>
        <taxon>Paenibacillus</taxon>
    </lineage>
</organism>
<keyword evidence="3" id="KW-0378">Hydrolase</keyword>
<evidence type="ECO:0000256" key="1">
    <source>
        <dbReference type="ARBA" id="ARBA00007074"/>
    </source>
</evidence>
<comment type="similarity">
    <text evidence="1">Belongs to the peptidase C40 family.</text>
</comment>
<evidence type="ECO:0000259" key="6">
    <source>
        <dbReference type="PROSITE" id="PS51935"/>
    </source>
</evidence>
<dbReference type="InterPro" id="IPR036365">
    <property type="entry name" value="PGBD-like_sf"/>
</dbReference>
<dbReference type="InterPro" id="IPR036366">
    <property type="entry name" value="PGBDSf"/>
</dbReference>
<dbReference type="InterPro" id="IPR051202">
    <property type="entry name" value="Peptidase_C40"/>
</dbReference>
<dbReference type="InterPro" id="IPR038765">
    <property type="entry name" value="Papain-like_cys_pep_sf"/>
</dbReference>
<evidence type="ECO:0000313" key="7">
    <source>
        <dbReference type="EMBL" id="MCU6790973.1"/>
    </source>
</evidence>
<reference evidence="7 8" key="1">
    <citation type="submission" date="2022-09" db="EMBL/GenBank/DDBJ databases">
        <authorList>
            <person name="Han X.L."/>
            <person name="Wang Q."/>
            <person name="Lu T."/>
        </authorList>
    </citation>
    <scope>NUCLEOTIDE SEQUENCE [LARGE SCALE GENOMIC DNA]</scope>
    <source>
        <strain evidence="7 8">WQ 127069</strain>
    </source>
</reference>
<dbReference type="SUPFAM" id="SSF47090">
    <property type="entry name" value="PGBD-like"/>
    <property type="match status" value="1"/>
</dbReference>
<evidence type="ECO:0000256" key="3">
    <source>
        <dbReference type="ARBA" id="ARBA00022801"/>
    </source>
</evidence>
<gene>
    <name evidence="7" type="ORF">OB236_02415</name>
</gene>
<feature type="chain" id="PRO_5045288040" evidence="5">
    <location>
        <begin position="31"/>
        <end position="228"/>
    </location>
</feature>
<feature type="signal peptide" evidence="5">
    <location>
        <begin position="1"/>
        <end position="30"/>
    </location>
</feature>
<evidence type="ECO:0000313" key="8">
    <source>
        <dbReference type="Proteomes" id="UP001652445"/>
    </source>
</evidence>
<evidence type="ECO:0000256" key="5">
    <source>
        <dbReference type="SAM" id="SignalP"/>
    </source>
</evidence>
<dbReference type="EMBL" id="JAOQIO010000007">
    <property type="protein sequence ID" value="MCU6790973.1"/>
    <property type="molecule type" value="Genomic_DNA"/>
</dbReference>
<comment type="caution">
    <text evidence="7">The sequence shown here is derived from an EMBL/GenBank/DDBJ whole genome shotgun (WGS) entry which is preliminary data.</text>
</comment>
<keyword evidence="4" id="KW-0788">Thiol protease</keyword>
<dbReference type="Gene3D" id="3.90.1720.10">
    <property type="entry name" value="endopeptidase domain like (from Nostoc punctiforme)"/>
    <property type="match status" value="1"/>
</dbReference>
<dbReference type="SUPFAM" id="SSF54001">
    <property type="entry name" value="Cysteine proteinases"/>
    <property type="match status" value="1"/>
</dbReference>
<proteinExistence type="inferred from homology"/>
<dbReference type="Pfam" id="PF00877">
    <property type="entry name" value="NLPC_P60"/>
    <property type="match status" value="1"/>
</dbReference>
<dbReference type="PANTHER" id="PTHR47053">
    <property type="entry name" value="MUREIN DD-ENDOPEPTIDASE MEPH-RELATED"/>
    <property type="match status" value="1"/>
</dbReference>
<dbReference type="Gene3D" id="1.10.101.10">
    <property type="entry name" value="PGBD-like superfamily/PGBD"/>
    <property type="match status" value="1"/>
</dbReference>
<dbReference type="PANTHER" id="PTHR47053:SF1">
    <property type="entry name" value="MUREIN DD-ENDOPEPTIDASE MEPH-RELATED"/>
    <property type="match status" value="1"/>
</dbReference>
<sequence length="228" mass="24598">MKQTLSKFLLCSALLLSASTLPYLTCSASAESTSSTVLSQGSTGTQVSLLQTNLKVLGYFKYDIATGYYGSMTSQAIVDFQQAYSLPTTGIADLKTQTAITNALIKKKIVADSYNYLKTPYVWGGTNPGIGFDCSGFIYYMFSTHGVSMNRTSSAELFQMGTTVSRSKLQPGDLVFFSINTPGVVDHVGIYVGGGQFISATRSAGIAVQTLDNNSYWTPRYLGAKRVY</sequence>
<dbReference type="InterPro" id="IPR000064">
    <property type="entry name" value="NLP_P60_dom"/>
</dbReference>
<dbReference type="PROSITE" id="PS51935">
    <property type="entry name" value="NLPC_P60"/>
    <property type="match status" value="1"/>
</dbReference>
<dbReference type="RefSeq" id="WP_262682532.1">
    <property type="nucleotide sequence ID" value="NZ_JAOQIO010000007.1"/>
</dbReference>
<protein>
    <submittedName>
        <fullName evidence="7">NlpC/P60 family protein</fullName>
    </submittedName>
</protein>
<evidence type="ECO:0000256" key="2">
    <source>
        <dbReference type="ARBA" id="ARBA00022670"/>
    </source>
</evidence>